<dbReference type="KEGG" id="cten:18246740"/>
<dbReference type="GeneID" id="18246740"/>
<dbReference type="InterPro" id="IPR036390">
    <property type="entry name" value="WH_DNA-bd_sf"/>
</dbReference>
<dbReference type="OrthoDB" id="1713558at2759"/>
<dbReference type="InterPro" id="IPR013586">
    <property type="entry name" value="PSMD3_C"/>
</dbReference>
<dbReference type="PROSITE" id="PS50250">
    <property type="entry name" value="PCI"/>
    <property type="match status" value="1"/>
</dbReference>
<dbReference type="Pfam" id="PF25573">
    <property type="entry name" value="TPR_PSMD3_N"/>
    <property type="match status" value="1"/>
</dbReference>
<organism evidence="5">
    <name type="scientific">Candida tenuis (strain ATCC 10573 / BCRC 21748 / CBS 615 / JCM 9827 / NBRC 10315 / NRRL Y-1498 / VKM Y-70)</name>
    <name type="common">Yeast</name>
    <name type="synonym">Yamadazyma tenuis</name>
    <dbReference type="NCBI Taxonomy" id="590646"/>
    <lineage>
        <taxon>Eukaryota</taxon>
        <taxon>Fungi</taxon>
        <taxon>Dikarya</taxon>
        <taxon>Ascomycota</taxon>
        <taxon>Saccharomycotina</taxon>
        <taxon>Pichiomycetes</taxon>
        <taxon>Debaryomycetaceae</taxon>
        <taxon>Yamadazyma</taxon>
    </lineage>
</organism>
<dbReference type="InterPro" id="IPR050756">
    <property type="entry name" value="CSN3"/>
</dbReference>
<proteinExistence type="inferred from homology"/>
<dbReference type="SMART" id="SM00753">
    <property type="entry name" value="PAM"/>
    <property type="match status" value="1"/>
</dbReference>
<evidence type="ECO:0000259" key="3">
    <source>
        <dbReference type="PROSITE" id="PS50250"/>
    </source>
</evidence>
<dbReference type="GO" id="GO:0030234">
    <property type="term" value="F:enzyme regulator activity"/>
    <property type="evidence" value="ECO:0007669"/>
    <property type="project" value="InterPro"/>
</dbReference>
<evidence type="ECO:0000313" key="4">
    <source>
        <dbReference type="EMBL" id="EGV66068.1"/>
    </source>
</evidence>
<sequence>MSDTKDIEMKAPEANDIEDLVTDIQSSFSLLQKVATTFDNRYITKLFRGLGSLSRKLKQDETSLSTVLTNVYGSIESKSYIFEYIDASTIPESESKKSEVLPEIDLYLHLLVQLYLLDSDQIDKLSSFNRHVVSLMKVYNRRSLDFIYAKIWFYISRATELANDLYWIRPELLYAFRTATLRHDTETVASIVTILLRNYLLTKDIDQALNLIEKSEFPENANTSLGARYYYYVARIHAIQLNYSLANECCITAIRKAPQTKFSVGFIQSATKLSIIIELLMGDIPELKVFKTNEFEPYFMVTRAVKVGDLKLFDQVLKKYKADFVKDDNYTLISRLHQNVIKTGIRIISLSYSKISLKDICIKLHLDSEESTEYIVAKAIRDGVIEATINNEKGFMQSKELLDIYSTKLPQDEFDQRIKFCLSLHNDSVKSMRYPSENLKDDTKNSETFEDEFELLKAIEEGDLDDFMD</sequence>
<dbReference type="InterPro" id="IPR057985">
    <property type="entry name" value="TPR_PSMD3_N"/>
</dbReference>
<accession>G3AZD5</accession>
<dbReference type="HOGENOM" id="CLU_019858_1_2_1"/>
<dbReference type="eggNOG" id="KOG2581">
    <property type="taxonomic scope" value="Eukaryota"/>
</dbReference>
<evidence type="ECO:0000256" key="1">
    <source>
        <dbReference type="ARBA" id="ARBA00007912"/>
    </source>
</evidence>
<dbReference type="Proteomes" id="UP000000707">
    <property type="component" value="Unassembled WGS sequence"/>
</dbReference>
<keyword evidence="2" id="KW-0647">Proteasome</keyword>
<comment type="similarity">
    <text evidence="1">Belongs to the proteasome subunit S3 family.</text>
</comment>
<dbReference type="STRING" id="590646.G3AZD5"/>
<dbReference type="Pfam" id="PF08375">
    <property type="entry name" value="Rpn3_C"/>
    <property type="match status" value="1"/>
</dbReference>
<gene>
    <name evidence="4" type="ORF">CANTEDRAFT_112930</name>
</gene>
<dbReference type="SUPFAM" id="SSF46785">
    <property type="entry name" value="Winged helix' DNA-binding domain"/>
    <property type="match status" value="1"/>
</dbReference>
<dbReference type="PANTHER" id="PTHR10758">
    <property type="entry name" value="26S PROTEASOME NON-ATPASE REGULATORY SUBUNIT 3/COP9 SIGNALOSOME COMPLEX SUBUNIT 3"/>
    <property type="match status" value="1"/>
</dbReference>
<dbReference type="PANTHER" id="PTHR10758:SF2">
    <property type="entry name" value="26S PROTEASOME NON-ATPASE REGULATORY SUBUNIT 3"/>
    <property type="match status" value="1"/>
</dbReference>
<evidence type="ECO:0000256" key="2">
    <source>
        <dbReference type="ARBA" id="ARBA00022942"/>
    </source>
</evidence>
<dbReference type="GO" id="GO:0042176">
    <property type="term" value="P:regulation of protein catabolic process"/>
    <property type="evidence" value="ECO:0007669"/>
    <property type="project" value="InterPro"/>
</dbReference>
<dbReference type="InterPro" id="IPR000717">
    <property type="entry name" value="PCI_dom"/>
</dbReference>
<dbReference type="Pfam" id="PF01399">
    <property type="entry name" value="PCI"/>
    <property type="match status" value="1"/>
</dbReference>
<reference evidence="4 5" key="1">
    <citation type="journal article" date="2011" name="Proc. Natl. Acad. Sci. U.S.A.">
        <title>Comparative genomics of xylose-fermenting fungi for enhanced biofuel production.</title>
        <authorList>
            <person name="Wohlbach D.J."/>
            <person name="Kuo A."/>
            <person name="Sato T.K."/>
            <person name="Potts K.M."/>
            <person name="Salamov A.A."/>
            <person name="LaButti K.M."/>
            <person name="Sun H."/>
            <person name="Clum A."/>
            <person name="Pangilinan J.L."/>
            <person name="Lindquist E.A."/>
            <person name="Lucas S."/>
            <person name="Lapidus A."/>
            <person name="Jin M."/>
            <person name="Gunawan C."/>
            <person name="Balan V."/>
            <person name="Dale B.E."/>
            <person name="Jeffries T.W."/>
            <person name="Zinkel R."/>
            <person name="Barry K.W."/>
            <person name="Grigoriev I.V."/>
            <person name="Gasch A.P."/>
        </authorList>
    </citation>
    <scope>NUCLEOTIDE SEQUENCE [LARGE SCALE GENOMIC DNA]</scope>
    <source>
        <strain evidence="5">ATCC 10573 / BCRC 21748 / CBS 615 / JCM 9827 / NBRC 10315 / NRRL Y-1498 / VKM Y-70</strain>
    </source>
</reference>
<feature type="domain" description="PCI" evidence="3">
    <location>
        <begin position="227"/>
        <end position="403"/>
    </location>
</feature>
<name>G3AZD5_CANTC</name>
<dbReference type="GO" id="GO:0008541">
    <property type="term" value="C:proteasome regulatory particle, lid subcomplex"/>
    <property type="evidence" value="ECO:0007669"/>
    <property type="project" value="TreeGrafter"/>
</dbReference>
<dbReference type="SMART" id="SM00088">
    <property type="entry name" value="PINT"/>
    <property type="match status" value="1"/>
</dbReference>
<dbReference type="EMBL" id="GL996512">
    <property type="protein sequence ID" value="EGV66068.1"/>
    <property type="molecule type" value="Genomic_DNA"/>
</dbReference>
<dbReference type="AlphaFoldDB" id="G3AZD5"/>
<protein>
    <submittedName>
        <fullName evidence="4">PCI-domain-containing protein</fullName>
    </submittedName>
</protein>
<dbReference type="GO" id="GO:0006511">
    <property type="term" value="P:ubiquitin-dependent protein catabolic process"/>
    <property type="evidence" value="ECO:0007669"/>
    <property type="project" value="TreeGrafter"/>
</dbReference>
<evidence type="ECO:0000313" key="5">
    <source>
        <dbReference type="Proteomes" id="UP000000707"/>
    </source>
</evidence>
<keyword evidence="5" id="KW-1185">Reference proteome</keyword>